<dbReference type="PANTHER" id="PTHR44259">
    <property type="entry name" value="OS07G0183000 PROTEIN-RELATED"/>
    <property type="match status" value="1"/>
</dbReference>
<feature type="domain" description="KIB1-4 beta-propeller" evidence="1">
    <location>
        <begin position="12"/>
        <end position="108"/>
    </location>
</feature>
<dbReference type="Pfam" id="PF03478">
    <property type="entry name" value="Beta-prop_KIB1-4"/>
    <property type="match status" value="1"/>
</dbReference>
<comment type="caution">
    <text evidence="2">The sequence shown here is derived from an EMBL/GenBank/DDBJ whole genome shotgun (WGS) entry which is preliminary data.</text>
</comment>
<accession>A0ABD1B9E2</accession>
<dbReference type="EMBL" id="JBANAX010000293">
    <property type="protein sequence ID" value="KAL1215001.1"/>
    <property type="molecule type" value="Genomic_DNA"/>
</dbReference>
<reference evidence="2 3" key="1">
    <citation type="submission" date="2024-04" db="EMBL/GenBank/DDBJ databases">
        <title>Genome assembly C_amara_ONT_v2.</title>
        <authorList>
            <person name="Yant L."/>
            <person name="Moore C."/>
            <person name="Slenker M."/>
        </authorList>
    </citation>
    <scope>NUCLEOTIDE SEQUENCE [LARGE SCALE GENOMIC DNA]</scope>
    <source>
        <tissue evidence="2">Leaf</tissue>
    </source>
</reference>
<dbReference type="AlphaFoldDB" id="A0ABD1B9E2"/>
<name>A0ABD1B9E2_CARAN</name>
<organism evidence="2 3">
    <name type="scientific">Cardamine amara subsp. amara</name>
    <dbReference type="NCBI Taxonomy" id="228776"/>
    <lineage>
        <taxon>Eukaryota</taxon>
        <taxon>Viridiplantae</taxon>
        <taxon>Streptophyta</taxon>
        <taxon>Embryophyta</taxon>
        <taxon>Tracheophyta</taxon>
        <taxon>Spermatophyta</taxon>
        <taxon>Magnoliopsida</taxon>
        <taxon>eudicotyledons</taxon>
        <taxon>Gunneridae</taxon>
        <taxon>Pentapetalae</taxon>
        <taxon>rosids</taxon>
        <taxon>malvids</taxon>
        <taxon>Brassicales</taxon>
        <taxon>Brassicaceae</taxon>
        <taxon>Cardamineae</taxon>
        <taxon>Cardamine</taxon>
    </lineage>
</organism>
<evidence type="ECO:0000259" key="1">
    <source>
        <dbReference type="Pfam" id="PF03478"/>
    </source>
</evidence>
<dbReference type="InterPro" id="IPR005174">
    <property type="entry name" value="KIB1-4_b-propeller"/>
</dbReference>
<dbReference type="Proteomes" id="UP001558713">
    <property type="component" value="Unassembled WGS sequence"/>
</dbReference>
<evidence type="ECO:0000313" key="2">
    <source>
        <dbReference type="EMBL" id="KAL1215001.1"/>
    </source>
</evidence>
<dbReference type="InterPro" id="IPR050942">
    <property type="entry name" value="F-box_BR-signaling"/>
</dbReference>
<gene>
    <name evidence="2" type="ORF">V5N11_007777</name>
</gene>
<keyword evidence="3" id="KW-1185">Reference proteome</keyword>
<evidence type="ECO:0000313" key="3">
    <source>
        <dbReference type="Proteomes" id="UP001558713"/>
    </source>
</evidence>
<proteinExistence type="predicted"/>
<sequence>MRTSAGYHPNFSYAVTTAGEVLLVESTFFDNRRSFTVYKKDPNPDTDQYRPHDLLEVHSLGDEALLLDLGITVPANPTLDIKPNCIYFTRHDPNCLWISFDLDICVFNLTTKSLERFPRLDKLNLKLKDARWFLPIT</sequence>
<dbReference type="PANTHER" id="PTHR44259:SF31">
    <property type="entry name" value="F-BOX FAMILY PROTEIN"/>
    <property type="match status" value="1"/>
</dbReference>
<protein>
    <submittedName>
        <fullName evidence="2">F-box protein</fullName>
    </submittedName>
</protein>